<evidence type="ECO:0000313" key="3">
    <source>
        <dbReference type="Proteomes" id="UP001487740"/>
    </source>
</evidence>
<gene>
    <name evidence="2" type="ORF">O3P69_011473</name>
</gene>
<feature type="compositionally biased region" description="Pro residues" evidence="1">
    <location>
        <begin position="73"/>
        <end position="82"/>
    </location>
</feature>
<keyword evidence="3" id="KW-1185">Reference proteome</keyword>
<name>A0AAW0T863_SCYPA</name>
<sequence length="175" mass="19080">MVGEGWESQGGRSIQVPRGLDLNRIHHLAYQSSVFTLRDSACLWGFGVVSLPRVRRSSPPSRCRNRRDVLAAPGPPLNPPSRPCTLHQHDGTEENTRRGLVHSATGTTLPTQALFLLSRRGPAGPLPPKQLRESFAEGPGRGRDAANRSLINLNTRGDGTDLPSPVATLLRQKKM</sequence>
<accession>A0AAW0T863</accession>
<organism evidence="2 3">
    <name type="scientific">Scylla paramamosain</name>
    <name type="common">Mud crab</name>
    <dbReference type="NCBI Taxonomy" id="85552"/>
    <lineage>
        <taxon>Eukaryota</taxon>
        <taxon>Metazoa</taxon>
        <taxon>Ecdysozoa</taxon>
        <taxon>Arthropoda</taxon>
        <taxon>Crustacea</taxon>
        <taxon>Multicrustacea</taxon>
        <taxon>Malacostraca</taxon>
        <taxon>Eumalacostraca</taxon>
        <taxon>Eucarida</taxon>
        <taxon>Decapoda</taxon>
        <taxon>Pleocyemata</taxon>
        <taxon>Brachyura</taxon>
        <taxon>Eubrachyura</taxon>
        <taxon>Portunoidea</taxon>
        <taxon>Portunidae</taxon>
        <taxon>Portuninae</taxon>
        <taxon>Scylla</taxon>
    </lineage>
</organism>
<feature type="compositionally biased region" description="Basic and acidic residues" evidence="1">
    <location>
        <begin position="130"/>
        <end position="146"/>
    </location>
</feature>
<dbReference type="Proteomes" id="UP001487740">
    <property type="component" value="Unassembled WGS sequence"/>
</dbReference>
<comment type="caution">
    <text evidence="2">The sequence shown here is derived from an EMBL/GenBank/DDBJ whole genome shotgun (WGS) entry which is preliminary data.</text>
</comment>
<feature type="region of interest" description="Disordered" evidence="1">
    <location>
        <begin position="122"/>
        <end position="146"/>
    </location>
</feature>
<dbReference type="EMBL" id="JARAKH010000038">
    <property type="protein sequence ID" value="KAK8382937.1"/>
    <property type="molecule type" value="Genomic_DNA"/>
</dbReference>
<evidence type="ECO:0000256" key="1">
    <source>
        <dbReference type="SAM" id="MobiDB-lite"/>
    </source>
</evidence>
<reference evidence="2 3" key="1">
    <citation type="submission" date="2023-03" db="EMBL/GenBank/DDBJ databases">
        <title>High-quality genome of Scylla paramamosain provides insights in environmental adaptation.</title>
        <authorList>
            <person name="Zhang L."/>
        </authorList>
    </citation>
    <scope>NUCLEOTIDE SEQUENCE [LARGE SCALE GENOMIC DNA]</scope>
    <source>
        <strain evidence="2">LZ_2023a</strain>
        <tissue evidence="2">Muscle</tissue>
    </source>
</reference>
<protein>
    <submittedName>
        <fullName evidence="2">Uncharacterized protein</fullName>
    </submittedName>
</protein>
<proteinExistence type="predicted"/>
<feature type="region of interest" description="Disordered" evidence="1">
    <location>
        <begin position="55"/>
        <end position="82"/>
    </location>
</feature>
<dbReference type="AlphaFoldDB" id="A0AAW0T863"/>
<evidence type="ECO:0000313" key="2">
    <source>
        <dbReference type="EMBL" id="KAK8382937.1"/>
    </source>
</evidence>